<dbReference type="Pfam" id="PF00164">
    <property type="entry name" value="Ribosom_S12_S23"/>
    <property type="match status" value="1"/>
</dbReference>
<protein>
    <submittedName>
        <fullName evidence="4">40S ribosomal protein S23</fullName>
    </submittedName>
</protein>
<evidence type="ECO:0000256" key="1">
    <source>
        <dbReference type="ARBA" id="ARBA00005657"/>
    </source>
</evidence>
<comment type="similarity">
    <text evidence="1">Belongs to the universal ribosomal protein uS12 family.</text>
</comment>
<dbReference type="InterPro" id="IPR006032">
    <property type="entry name" value="Ribosomal_uS12"/>
</dbReference>
<evidence type="ECO:0000313" key="5">
    <source>
        <dbReference type="Proteomes" id="UP001140206"/>
    </source>
</evidence>
<evidence type="ECO:0000256" key="3">
    <source>
        <dbReference type="ARBA" id="ARBA00023274"/>
    </source>
</evidence>
<dbReference type="EMBL" id="JAMFTS010000001">
    <property type="protein sequence ID" value="KAJ4821401.1"/>
    <property type="molecule type" value="Genomic_DNA"/>
</dbReference>
<evidence type="ECO:0000313" key="4">
    <source>
        <dbReference type="EMBL" id="KAJ4821401.1"/>
    </source>
</evidence>
<dbReference type="GO" id="GO:0005840">
    <property type="term" value="C:ribosome"/>
    <property type="evidence" value="ECO:0007669"/>
    <property type="project" value="UniProtKB-KW"/>
</dbReference>
<keyword evidence="3" id="KW-0687">Ribonucleoprotein</keyword>
<keyword evidence="5" id="KW-1185">Reference proteome</keyword>
<dbReference type="GO" id="GO:0003735">
    <property type="term" value="F:structural constituent of ribosome"/>
    <property type="evidence" value="ECO:0007669"/>
    <property type="project" value="InterPro"/>
</dbReference>
<dbReference type="Proteomes" id="UP001140206">
    <property type="component" value="Chromosome 1"/>
</dbReference>
<name>A0AAV8HZF4_9POAL</name>
<keyword evidence="2 4" id="KW-0689">Ribosomal protein</keyword>
<sequence>MGKLADFDIEKSVIFVHCWKKGKETTTSDRWDLSANDVCRVYEAFASSSHAKGIVLKMVLRPSNLAPLFIVRSKMMEVWIAGFGSKGHAVGDIPGVRFKIVKLLGVSLLALFKENWRRKRNLGLRICNCSSGG</sequence>
<gene>
    <name evidence="4" type="ORF">LUZ62_033967</name>
</gene>
<evidence type="ECO:0000256" key="2">
    <source>
        <dbReference type="ARBA" id="ARBA00022980"/>
    </source>
</evidence>
<dbReference type="Gene3D" id="2.40.50.140">
    <property type="entry name" value="Nucleic acid-binding proteins"/>
    <property type="match status" value="1"/>
</dbReference>
<proteinExistence type="inferred from homology"/>
<dbReference type="InterPro" id="IPR012340">
    <property type="entry name" value="NA-bd_OB-fold"/>
</dbReference>
<organism evidence="4 5">
    <name type="scientific">Rhynchospora pubera</name>
    <dbReference type="NCBI Taxonomy" id="906938"/>
    <lineage>
        <taxon>Eukaryota</taxon>
        <taxon>Viridiplantae</taxon>
        <taxon>Streptophyta</taxon>
        <taxon>Embryophyta</taxon>
        <taxon>Tracheophyta</taxon>
        <taxon>Spermatophyta</taxon>
        <taxon>Magnoliopsida</taxon>
        <taxon>Liliopsida</taxon>
        <taxon>Poales</taxon>
        <taxon>Cyperaceae</taxon>
        <taxon>Cyperoideae</taxon>
        <taxon>Rhynchosporeae</taxon>
        <taxon>Rhynchospora</taxon>
    </lineage>
</organism>
<dbReference type="SUPFAM" id="SSF50249">
    <property type="entry name" value="Nucleic acid-binding proteins"/>
    <property type="match status" value="1"/>
</dbReference>
<dbReference type="GO" id="GO:1990904">
    <property type="term" value="C:ribonucleoprotein complex"/>
    <property type="evidence" value="ECO:0007669"/>
    <property type="project" value="UniProtKB-KW"/>
</dbReference>
<accession>A0AAV8HZF4</accession>
<comment type="caution">
    <text evidence="4">The sequence shown here is derived from an EMBL/GenBank/DDBJ whole genome shotgun (WGS) entry which is preliminary data.</text>
</comment>
<dbReference type="AlphaFoldDB" id="A0AAV8HZF4"/>
<reference evidence="4" key="1">
    <citation type="submission" date="2022-08" db="EMBL/GenBank/DDBJ databases">
        <authorList>
            <person name="Marques A."/>
        </authorList>
    </citation>
    <scope>NUCLEOTIDE SEQUENCE</scope>
    <source>
        <strain evidence="4">RhyPub2mFocal</strain>
        <tissue evidence="4">Leaves</tissue>
    </source>
</reference>
<dbReference type="GO" id="GO:0006412">
    <property type="term" value="P:translation"/>
    <property type="evidence" value="ECO:0007669"/>
    <property type="project" value="InterPro"/>
</dbReference>